<reference evidence="4" key="1">
    <citation type="submission" date="2021-01" db="EMBL/GenBank/DDBJ databases">
        <authorList>
            <person name="Corre E."/>
            <person name="Pelletier E."/>
            <person name="Niang G."/>
            <person name="Scheremetjew M."/>
            <person name="Finn R."/>
            <person name="Kale V."/>
            <person name="Holt S."/>
            <person name="Cochrane G."/>
            <person name="Meng A."/>
            <person name="Brown T."/>
            <person name="Cohen L."/>
        </authorList>
    </citation>
    <scope>NUCLEOTIDE SEQUENCE</scope>
    <source>
        <strain evidence="4">GSBS06</strain>
    </source>
</reference>
<dbReference type="EMBL" id="HBIN01012921">
    <property type="protein sequence ID" value="CAE0439547.1"/>
    <property type="molecule type" value="Transcribed_RNA"/>
</dbReference>
<dbReference type="AlphaFoldDB" id="A0A6S8CVE0"/>
<name>A0A6S8CVE0_9STRA</name>
<accession>A0A6S8CVE0</accession>
<dbReference type="EMBL" id="HBIN01012927">
    <property type="protein sequence ID" value="CAE0439553.1"/>
    <property type="molecule type" value="Transcribed_RNA"/>
</dbReference>
<feature type="compositionally biased region" description="Low complexity" evidence="1">
    <location>
        <begin position="38"/>
        <end position="50"/>
    </location>
</feature>
<evidence type="ECO:0000313" key="4">
    <source>
        <dbReference type="EMBL" id="CAE0439552.1"/>
    </source>
</evidence>
<feature type="compositionally biased region" description="Basic and acidic residues" evidence="1">
    <location>
        <begin position="15"/>
        <end position="37"/>
    </location>
</feature>
<evidence type="ECO:0000313" key="5">
    <source>
        <dbReference type="EMBL" id="CAE0439553.1"/>
    </source>
</evidence>
<gene>
    <name evidence="2" type="ORF">ASTO00021_LOCUS9741</name>
    <name evidence="3" type="ORF">ASTO00021_LOCUS9743</name>
    <name evidence="4" type="ORF">ASTO00021_LOCUS9748</name>
    <name evidence="5" type="ORF">ASTO00021_LOCUS9749</name>
</gene>
<feature type="region of interest" description="Disordered" evidence="1">
    <location>
        <begin position="1"/>
        <end position="57"/>
    </location>
</feature>
<organism evidence="4">
    <name type="scientific">Aplanochytrium stocchinoi</name>
    <dbReference type="NCBI Taxonomy" id="215587"/>
    <lineage>
        <taxon>Eukaryota</taxon>
        <taxon>Sar</taxon>
        <taxon>Stramenopiles</taxon>
        <taxon>Bigyra</taxon>
        <taxon>Labyrinthulomycetes</taxon>
        <taxon>Thraustochytrida</taxon>
        <taxon>Thraustochytriidae</taxon>
        <taxon>Aplanochytrium</taxon>
    </lineage>
</organism>
<evidence type="ECO:0008006" key="6">
    <source>
        <dbReference type="Google" id="ProtNLM"/>
    </source>
</evidence>
<sequence length="262" mass="29921">MNPSRRKSSSSPDYARSRNDDDKSRDGRSPTRQRENSPNRNPQNRPRANSGPGNDISPLFTIASFNLMGLRDSPKKLHEEMVKSGRLGKREARRAHRLFSSGLPLKMLEEQYEKKIAWSASTLKSVDAQVWGFQELCHPQALRDVFEKADLNNKYEILVREREKGEIWDEDVSCAAAVLKGSLVGKPKWFKDIPQSISFDLKRGEIIESSVSEDVDQSEDEEATTVSVDIKEFQRSVLYFQVKPFKPHSRTGEFRGKPVGYF</sequence>
<dbReference type="EMBL" id="HBIN01012926">
    <property type="protein sequence ID" value="CAE0439552.1"/>
    <property type="molecule type" value="Transcribed_RNA"/>
</dbReference>
<evidence type="ECO:0000313" key="3">
    <source>
        <dbReference type="EMBL" id="CAE0439547.1"/>
    </source>
</evidence>
<proteinExistence type="predicted"/>
<protein>
    <recommendedName>
        <fullName evidence="6">Endonuclease/exonuclease/phosphatase domain-containing protein</fullName>
    </recommendedName>
</protein>
<evidence type="ECO:0000256" key="1">
    <source>
        <dbReference type="SAM" id="MobiDB-lite"/>
    </source>
</evidence>
<dbReference type="EMBL" id="HBIN01012919">
    <property type="protein sequence ID" value="CAE0439545.1"/>
    <property type="molecule type" value="Transcribed_RNA"/>
</dbReference>
<evidence type="ECO:0000313" key="2">
    <source>
        <dbReference type="EMBL" id="CAE0439545.1"/>
    </source>
</evidence>